<dbReference type="RefSeq" id="WP_136934761.1">
    <property type="nucleotide sequence ID" value="NZ_SSMQ01000071.1"/>
</dbReference>
<gene>
    <name evidence="2" type="ORF">E8A74_41970</name>
</gene>
<name>A0A4U1IV27_9BACT</name>
<evidence type="ECO:0000313" key="2">
    <source>
        <dbReference type="EMBL" id="TKC98242.1"/>
    </source>
</evidence>
<keyword evidence="3" id="KW-1185">Reference proteome</keyword>
<feature type="transmembrane region" description="Helical" evidence="1">
    <location>
        <begin position="295"/>
        <end position="316"/>
    </location>
</feature>
<accession>A0A4U1IV27</accession>
<protein>
    <submittedName>
        <fullName evidence="2">Uncharacterized protein</fullName>
    </submittedName>
</protein>
<dbReference type="AlphaFoldDB" id="A0A4U1IV27"/>
<comment type="caution">
    <text evidence="2">The sequence shown here is derived from an EMBL/GenBank/DDBJ whole genome shotgun (WGS) entry which is preliminary data.</text>
</comment>
<keyword evidence="1" id="KW-0472">Membrane</keyword>
<dbReference type="EMBL" id="SSMQ01000071">
    <property type="protein sequence ID" value="TKC98242.1"/>
    <property type="molecule type" value="Genomic_DNA"/>
</dbReference>
<proteinExistence type="predicted"/>
<organism evidence="2 3">
    <name type="scientific">Polyangium fumosum</name>
    <dbReference type="NCBI Taxonomy" id="889272"/>
    <lineage>
        <taxon>Bacteria</taxon>
        <taxon>Pseudomonadati</taxon>
        <taxon>Myxococcota</taxon>
        <taxon>Polyangia</taxon>
        <taxon>Polyangiales</taxon>
        <taxon>Polyangiaceae</taxon>
        <taxon>Polyangium</taxon>
    </lineage>
</organism>
<evidence type="ECO:0000313" key="3">
    <source>
        <dbReference type="Proteomes" id="UP000309215"/>
    </source>
</evidence>
<keyword evidence="1" id="KW-1133">Transmembrane helix</keyword>
<evidence type="ECO:0000256" key="1">
    <source>
        <dbReference type="SAM" id="Phobius"/>
    </source>
</evidence>
<reference evidence="2 3" key="1">
    <citation type="submission" date="2019-04" db="EMBL/GenBank/DDBJ databases">
        <authorList>
            <person name="Li Y."/>
            <person name="Wang J."/>
        </authorList>
    </citation>
    <scope>NUCLEOTIDE SEQUENCE [LARGE SCALE GENOMIC DNA]</scope>
    <source>
        <strain evidence="2 3">DSM 14668</strain>
    </source>
</reference>
<keyword evidence="1" id="KW-0812">Transmembrane</keyword>
<dbReference type="Proteomes" id="UP000309215">
    <property type="component" value="Unassembled WGS sequence"/>
</dbReference>
<feature type="transmembrane region" description="Helical" evidence="1">
    <location>
        <begin position="262"/>
        <end position="283"/>
    </location>
</feature>
<dbReference type="OrthoDB" id="5503988at2"/>
<sequence length="317" mass="34212">MNRIDPSDKTLVEQLRALAGVSADTNAFDIVREDGRTIHVRFSPGSTDSLDVKTAILEHGSPPRAVLAGYRNGRREGPLLVPRPMRLLLRKETASNREGKKSGVDHEIQTGDPSFDDEVFIDTLINDDLVRAILASPDARAAILSLLRDKCHTVRIDETSAGEISLDLVEFTQPAPDQARGARIVDALVRLAASLPPLRASGEAPPMDHQAAASTAGCVFGFLGLIVTPLVMFGLAPSHCVESDGEGSSLVCSAGPECCEPLWVGFFAGIFLSLPMMLLLHRMVRGKPNSSTNRFILQCATLVVFAELGIIVARLWR</sequence>